<organism evidence="6 7">
    <name type="scientific">Haliangium ochraceum (strain DSM 14365 / JCM 11303 / SMP-2)</name>
    <dbReference type="NCBI Taxonomy" id="502025"/>
    <lineage>
        <taxon>Bacteria</taxon>
        <taxon>Pseudomonadati</taxon>
        <taxon>Myxococcota</taxon>
        <taxon>Polyangia</taxon>
        <taxon>Haliangiales</taxon>
        <taxon>Kofleriaceae</taxon>
        <taxon>Haliangium</taxon>
    </lineage>
</organism>
<sequence>MKVLFCGSGWLSIVDVIGARLRERGQDCELLRWDRAAPLRELVGDIDVLLPSNASIGAAELAAAERLALIQQPAAGVDNIDLAAARARGIPVCRAPGANPISVAETALLLMLALARRWNDARRSFADARIGEPAGMELCGKTLGVIGMGASGRALAERARALGMRVLGTNSRSTAEELRALLAAADVISLHCPLTDATRGLIGTGELAQMKPGALLINCARGGVVERAAVTAALDSGHLGGFALDTPWEEPWNPEDPLYARPDVVALPHIAGSTRESFARIADIVVENIARLRRGEELRHRVA</sequence>
<evidence type="ECO:0000313" key="6">
    <source>
        <dbReference type="EMBL" id="ACY14242.1"/>
    </source>
</evidence>
<dbReference type="GO" id="GO:0051287">
    <property type="term" value="F:NAD binding"/>
    <property type="evidence" value="ECO:0007669"/>
    <property type="project" value="InterPro"/>
</dbReference>
<name>D0LWZ5_HALO1</name>
<dbReference type="RefSeq" id="WP_012826850.1">
    <property type="nucleotide sequence ID" value="NC_013440.1"/>
</dbReference>
<dbReference type="Proteomes" id="UP000001880">
    <property type="component" value="Chromosome"/>
</dbReference>
<dbReference type="GO" id="GO:0030267">
    <property type="term" value="F:glyoxylate reductase (NADPH) activity"/>
    <property type="evidence" value="ECO:0007669"/>
    <property type="project" value="TreeGrafter"/>
</dbReference>
<keyword evidence="1 3" id="KW-0560">Oxidoreductase</keyword>
<dbReference type="PROSITE" id="PS00670">
    <property type="entry name" value="D_2_HYDROXYACID_DH_2"/>
    <property type="match status" value="1"/>
</dbReference>
<evidence type="ECO:0000259" key="4">
    <source>
        <dbReference type="Pfam" id="PF00389"/>
    </source>
</evidence>
<evidence type="ECO:0000259" key="5">
    <source>
        <dbReference type="Pfam" id="PF02826"/>
    </source>
</evidence>
<dbReference type="CDD" id="cd12175">
    <property type="entry name" value="2-Hacid_dh_11"/>
    <property type="match status" value="1"/>
</dbReference>
<protein>
    <submittedName>
        <fullName evidence="6">D-isomer specific 2-hydroxyacid dehydrogenase NAD-binding protein</fullName>
    </submittedName>
</protein>
<evidence type="ECO:0000256" key="2">
    <source>
        <dbReference type="ARBA" id="ARBA00023027"/>
    </source>
</evidence>
<keyword evidence="7" id="KW-1185">Reference proteome</keyword>
<evidence type="ECO:0000256" key="3">
    <source>
        <dbReference type="RuleBase" id="RU003719"/>
    </source>
</evidence>
<dbReference type="SUPFAM" id="SSF51735">
    <property type="entry name" value="NAD(P)-binding Rossmann-fold domains"/>
    <property type="match status" value="1"/>
</dbReference>
<feature type="domain" description="D-isomer specific 2-hydroxyacid dehydrogenase NAD-binding" evidence="5">
    <location>
        <begin position="109"/>
        <end position="271"/>
    </location>
</feature>
<dbReference type="HOGENOM" id="CLU_019796_1_3_7"/>
<dbReference type="PROSITE" id="PS00671">
    <property type="entry name" value="D_2_HYDROXYACID_DH_3"/>
    <property type="match status" value="1"/>
</dbReference>
<dbReference type="KEGG" id="hoh:Hoch_1692"/>
<evidence type="ECO:0000313" key="7">
    <source>
        <dbReference type="Proteomes" id="UP000001880"/>
    </source>
</evidence>
<reference evidence="6 7" key="1">
    <citation type="journal article" date="2010" name="Stand. Genomic Sci.">
        <title>Complete genome sequence of Haliangium ochraceum type strain (SMP-2).</title>
        <authorList>
            <consortium name="US DOE Joint Genome Institute (JGI-PGF)"/>
            <person name="Ivanova N."/>
            <person name="Daum C."/>
            <person name="Lang E."/>
            <person name="Abt B."/>
            <person name="Kopitz M."/>
            <person name="Saunders E."/>
            <person name="Lapidus A."/>
            <person name="Lucas S."/>
            <person name="Glavina Del Rio T."/>
            <person name="Nolan M."/>
            <person name="Tice H."/>
            <person name="Copeland A."/>
            <person name="Cheng J.F."/>
            <person name="Chen F."/>
            <person name="Bruce D."/>
            <person name="Goodwin L."/>
            <person name="Pitluck S."/>
            <person name="Mavromatis K."/>
            <person name="Pati A."/>
            <person name="Mikhailova N."/>
            <person name="Chen A."/>
            <person name="Palaniappan K."/>
            <person name="Land M."/>
            <person name="Hauser L."/>
            <person name="Chang Y.J."/>
            <person name="Jeffries C.D."/>
            <person name="Detter J.C."/>
            <person name="Brettin T."/>
            <person name="Rohde M."/>
            <person name="Goker M."/>
            <person name="Bristow J."/>
            <person name="Markowitz V."/>
            <person name="Eisen J.A."/>
            <person name="Hugenholtz P."/>
            <person name="Kyrpides N.C."/>
            <person name="Klenk H.P."/>
        </authorList>
    </citation>
    <scope>NUCLEOTIDE SEQUENCE [LARGE SCALE GENOMIC DNA]</scope>
    <source>
        <strain evidence="7">DSM 14365 / CIP 107738 / JCM 11303 / AJ 13395 / SMP-2</strain>
    </source>
</reference>
<dbReference type="GO" id="GO:0016618">
    <property type="term" value="F:hydroxypyruvate reductase [NAD(P)H] activity"/>
    <property type="evidence" value="ECO:0007669"/>
    <property type="project" value="TreeGrafter"/>
</dbReference>
<keyword evidence="2" id="KW-0520">NAD</keyword>
<dbReference type="eggNOG" id="COG0111">
    <property type="taxonomic scope" value="Bacteria"/>
</dbReference>
<dbReference type="AlphaFoldDB" id="D0LWZ5"/>
<dbReference type="Pfam" id="PF00389">
    <property type="entry name" value="2-Hacid_dh"/>
    <property type="match status" value="1"/>
</dbReference>
<dbReference type="SUPFAM" id="SSF52283">
    <property type="entry name" value="Formate/glycerate dehydrogenase catalytic domain-like"/>
    <property type="match status" value="1"/>
</dbReference>
<dbReference type="InterPro" id="IPR050223">
    <property type="entry name" value="D-isomer_2-hydroxyacid_DH"/>
</dbReference>
<dbReference type="InterPro" id="IPR006139">
    <property type="entry name" value="D-isomer_2_OHA_DH_cat_dom"/>
</dbReference>
<proteinExistence type="inferred from homology"/>
<dbReference type="InterPro" id="IPR036291">
    <property type="entry name" value="NAD(P)-bd_dom_sf"/>
</dbReference>
<dbReference type="InterPro" id="IPR029753">
    <property type="entry name" value="D-isomer_DH_CS"/>
</dbReference>
<feature type="domain" description="D-isomer specific 2-hydroxyacid dehydrogenase catalytic" evidence="4">
    <location>
        <begin position="38"/>
        <end position="302"/>
    </location>
</feature>
<dbReference type="Gene3D" id="3.40.50.720">
    <property type="entry name" value="NAD(P)-binding Rossmann-like Domain"/>
    <property type="match status" value="2"/>
</dbReference>
<dbReference type="EMBL" id="CP001804">
    <property type="protein sequence ID" value="ACY14242.1"/>
    <property type="molecule type" value="Genomic_DNA"/>
</dbReference>
<accession>D0LWZ5</accession>
<dbReference type="PANTHER" id="PTHR10996:SF178">
    <property type="entry name" value="2-HYDROXYACID DEHYDROGENASE YGL185C-RELATED"/>
    <property type="match status" value="1"/>
</dbReference>
<dbReference type="STRING" id="502025.Hoch_1692"/>
<dbReference type="InterPro" id="IPR006140">
    <property type="entry name" value="D-isomer_DH_NAD-bd"/>
</dbReference>
<dbReference type="OrthoDB" id="9793626at2"/>
<evidence type="ECO:0000256" key="1">
    <source>
        <dbReference type="ARBA" id="ARBA00023002"/>
    </source>
</evidence>
<comment type="similarity">
    <text evidence="3">Belongs to the D-isomer specific 2-hydroxyacid dehydrogenase family.</text>
</comment>
<dbReference type="Pfam" id="PF02826">
    <property type="entry name" value="2-Hacid_dh_C"/>
    <property type="match status" value="1"/>
</dbReference>
<dbReference type="PANTHER" id="PTHR10996">
    <property type="entry name" value="2-HYDROXYACID DEHYDROGENASE-RELATED"/>
    <property type="match status" value="1"/>
</dbReference>
<dbReference type="GO" id="GO:0005829">
    <property type="term" value="C:cytosol"/>
    <property type="evidence" value="ECO:0007669"/>
    <property type="project" value="TreeGrafter"/>
</dbReference>
<gene>
    <name evidence="6" type="ordered locus">Hoch_1692</name>
</gene>